<evidence type="ECO:0000259" key="2">
    <source>
        <dbReference type="SMART" id="SM01043"/>
    </source>
</evidence>
<dbReference type="Gene3D" id="3.40.50.300">
    <property type="entry name" value="P-loop containing nucleotide triphosphate hydrolases"/>
    <property type="match status" value="1"/>
</dbReference>
<dbReference type="SMART" id="SM01043">
    <property type="entry name" value="BTAD"/>
    <property type="match status" value="1"/>
</dbReference>
<dbReference type="InterPro" id="IPR019734">
    <property type="entry name" value="TPR_rpt"/>
</dbReference>
<dbReference type="Pfam" id="PF00931">
    <property type="entry name" value="NB-ARC"/>
    <property type="match status" value="1"/>
</dbReference>
<feature type="domain" description="Bacterial transcriptional activator" evidence="2">
    <location>
        <begin position="5"/>
        <end position="82"/>
    </location>
</feature>
<proteinExistence type="predicted"/>
<evidence type="ECO:0000256" key="1">
    <source>
        <dbReference type="ARBA" id="ARBA00023012"/>
    </source>
</evidence>
<evidence type="ECO:0000313" key="3">
    <source>
        <dbReference type="EMBL" id="GHE34572.1"/>
    </source>
</evidence>
<dbReference type="SUPFAM" id="SSF52540">
    <property type="entry name" value="P-loop containing nucleoside triphosphate hydrolases"/>
    <property type="match status" value="1"/>
</dbReference>
<dbReference type="GO" id="GO:0043531">
    <property type="term" value="F:ADP binding"/>
    <property type="evidence" value="ECO:0007669"/>
    <property type="project" value="InterPro"/>
</dbReference>
<reference evidence="3" key="2">
    <citation type="submission" date="2020-09" db="EMBL/GenBank/DDBJ databases">
        <authorList>
            <person name="Sun Q."/>
            <person name="Zhou Y."/>
        </authorList>
    </citation>
    <scope>NUCLEOTIDE SEQUENCE</scope>
    <source>
        <strain evidence="3">CGMCC 4.7403</strain>
    </source>
</reference>
<dbReference type="SMART" id="SM00028">
    <property type="entry name" value="TPR"/>
    <property type="match status" value="5"/>
</dbReference>
<keyword evidence="1" id="KW-0902">Two-component regulatory system</keyword>
<dbReference type="GO" id="GO:0000160">
    <property type="term" value="P:phosphorelay signal transduction system"/>
    <property type="evidence" value="ECO:0007669"/>
    <property type="project" value="UniProtKB-KW"/>
</dbReference>
<dbReference type="InterPro" id="IPR002182">
    <property type="entry name" value="NB-ARC"/>
</dbReference>
<dbReference type="InterPro" id="IPR027417">
    <property type="entry name" value="P-loop_NTPase"/>
</dbReference>
<comment type="caution">
    <text evidence="3">The sequence shown here is derived from an EMBL/GenBank/DDBJ whole genome shotgun (WGS) entry which is preliminary data.</text>
</comment>
<dbReference type="Proteomes" id="UP000603227">
    <property type="component" value="Unassembled WGS sequence"/>
</dbReference>
<reference evidence="3" key="1">
    <citation type="journal article" date="2014" name="Int. J. Syst. Evol. Microbiol.">
        <title>Complete genome sequence of Corynebacterium casei LMG S-19264T (=DSM 44701T), isolated from a smear-ripened cheese.</title>
        <authorList>
            <consortium name="US DOE Joint Genome Institute (JGI-PGF)"/>
            <person name="Walter F."/>
            <person name="Albersmeier A."/>
            <person name="Kalinowski J."/>
            <person name="Ruckert C."/>
        </authorList>
    </citation>
    <scope>NUCLEOTIDE SEQUENCE</scope>
    <source>
        <strain evidence="3">CGMCC 4.7403</strain>
    </source>
</reference>
<dbReference type="PANTHER" id="PTHR47691:SF3">
    <property type="entry name" value="HTH-TYPE TRANSCRIPTIONAL REGULATOR RV0890C-RELATED"/>
    <property type="match status" value="1"/>
</dbReference>
<dbReference type="Pfam" id="PF03704">
    <property type="entry name" value="BTAD"/>
    <property type="match status" value="1"/>
</dbReference>
<dbReference type="InterPro" id="IPR011990">
    <property type="entry name" value="TPR-like_helical_dom_sf"/>
</dbReference>
<gene>
    <name evidence="3" type="ORF">GCM10017771_52250</name>
</gene>
<name>A0A918Z258_9ACTN</name>
<keyword evidence="4" id="KW-1185">Reference proteome</keyword>
<sequence length="812" mass="89533">MEECFDLELLQGRERTLLPELVTHVSENPLREKLRGQLMLALHRVGQRTDALQVYREGREQMVRELGLEPSEELRRLEKEILNDAPNLAPGTSITPAKQIIPRQLPPQPPYFTGRDEQVRQLCAALTGIAPPGNQATRAVNLFGQGGVGKTSLAIHVAYELMQEHFPDGQIYYDLHGSQPAPVSPARVLDHFLRVLGVPPPSIPDEMDERAAMFRSCVAGRRMLLVLDDAAGEDQIQPLLPGGWDCAVIVTSRTPQTGVPSLQKVRLDVLAVQDAVELLQRIVGDNRVGAEPAAATSLVRTVEGLPLALSIIGARLVTAPNRTISSMAQRVHDDRRSLDELVHGSQSVRSSIASVYHGLPQRLRNLLSLLSLFDMEAIPGWMAGVVIGVGPREALDLMDEAAACQLLLPVGVEPSNDPHYRFHNLTRLFLRETANRFAPERRREVVRRVVGAWLSLVEQAHGRLYGGNFTLVRGESPRWEPPAALVRHVLADPLHWLDVERSALLAAVGHAAAHGFDELCWELAINLVTLFEARFYRDDWRESHETALELVMRTGNVRGEAALRCSLGSLYISQRRIDRAKPQLEKALPIFEGLRDNGGTALTLRNLALCLHIQGAFNEALNAYGQAAELFLAAGDPIGQAHTWCNMAQIHASSSGNGATAQRLLTDALRICDEVGNQRVRSQVLFRLGELNLRLGLPEQAMSRFFTALPIVREQADRVGEGYVQRGLGNAQLAQGNLAEAERCFQSALALAKATGNSHDMALVRLSLAEVYLQQNRQQRAVALLGQALPVFRQYGDEESVNRTLSLLPPRS</sequence>
<dbReference type="AlphaFoldDB" id="A0A918Z258"/>
<dbReference type="Pfam" id="PF13424">
    <property type="entry name" value="TPR_12"/>
    <property type="match status" value="2"/>
</dbReference>
<dbReference type="CDD" id="cd15831">
    <property type="entry name" value="BTAD"/>
    <property type="match status" value="1"/>
</dbReference>
<dbReference type="SUPFAM" id="SSF48452">
    <property type="entry name" value="TPR-like"/>
    <property type="match status" value="2"/>
</dbReference>
<dbReference type="EMBL" id="BNAT01000019">
    <property type="protein sequence ID" value="GHE34572.1"/>
    <property type="molecule type" value="Genomic_DNA"/>
</dbReference>
<dbReference type="InterPro" id="IPR005158">
    <property type="entry name" value="BTAD"/>
</dbReference>
<dbReference type="PANTHER" id="PTHR47691">
    <property type="entry name" value="REGULATOR-RELATED"/>
    <property type="match status" value="1"/>
</dbReference>
<evidence type="ECO:0000313" key="4">
    <source>
        <dbReference type="Proteomes" id="UP000603227"/>
    </source>
</evidence>
<organism evidence="3 4">
    <name type="scientific">Streptomyces capitiformicae</name>
    <dbReference type="NCBI Taxonomy" id="2014920"/>
    <lineage>
        <taxon>Bacteria</taxon>
        <taxon>Bacillati</taxon>
        <taxon>Actinomycetota</taxon>
        <taxon>Actinomycetes</taxon>
        <taxon>Kitasatosporales</taxon>
        <taxon>Streptomycetaceae</taxon>
        <taxon>Streptomyces</taxon>
    </lineage>
</organism>
<protein>
    <submittedName>
        <fullName evidence="3">SARP family transcriptional regulator</fullName>
    </submittedName>
</protein>
<dbReference type="PRINTS" id="PR00364">
    <property type="entry name" value="DISEASERSIST"/>
</dbReference>
<dbReference type="Gene3D" id="1.25.40.10">
    <property type="entry name" value="Tetratricopeptide repeat domain"/>
    <property type="match status" value="3"/>
</dbReference>
<accession>A0A918Z258</accession>